<dbReference type="AlphaFoldDB" id="A0A2P8H3V9"/>
<keyword evidence="1" id="KW-0472">Membrane</keyword>
<protein>
    <submittedName>
        <fullName evidence="2">Uncharacterized protein</fullName>
    </submittedName>
</protein>
<dbReference type="RefSeq" id="WP_106532394.1">
    <property type="nucleotide sequence ID" value="NZ_PYAT01000003.1"/>
</dbReference>
<accession>A0A2P8H3V9</accession>
<evidence type="ECO:0000256" key="1">
    <source>
        <dbReference type="SAM" id="Phobius"/>
    </source>
</evidence>
<dbReference type="Proteomes" id="UP000242682">
    <property type="component" value="Unassembled WGS sequence"/>
</dbReference>
<evidence type="ECO:0000313" key="2">
    <source>
        <dbReference type="EMBL" id="PSL40880.1"/>
    </source>
</evidence>
<keyword evidence="1" id="KW-0812">Transmembrane</keyword>
<sequence>MKTSTVLLLLLIIIHAITVINILLFDGKLNDLVFFFNSALCFGAVAFYTWKSSNNNKTKA</sequence>
<feature type="transmembrane region" description="Helical" evidence="1">
    <location>
        <begin position="6"/>
        <end position="25"/>
    </location>
</feature>
<name>A0A2P8H3V9_9BACL</name>
<organism evidence="2 3">
    <name type="scientific">Planomicrobium soli</name>
    <dbReference type="NCBI Taxonomy" id="1176648"/>
    <lineage>
        <taxon>Bacteria</taxon>
        <taxon>Bacillati</taxon>
        <taxon>Bacillota</taxon>
        <taxon>Bacilli</taxon>
        <taxon>Bacillales</taxon>
        <taxon>Caryophanaceae</taxon>
        <taxon>Planomicrobium</taxon>
    </lineage>
</organism>
<comment type="caution">
    <text evidence="2">The sequence shown here is derived from an EMBL/GenBank/DDBJ whole genome shotgun (WGS) entry which is preliminary data.</text>
</comment>
<dbReference type="OrthoDB" id="2428416at2"/>
<proteinExistence type="predicted"/>
<evidence type="ECO:0000313" key="3">
    <source>
        <dbReference type="Proteomes" id="UP000242682"/>
    </source>
</evidence>
<reference evidence="2 3" key="1">
    <citation type="submission" date="2018-03" db="EMBL/GenBank/DDBJ databases">
        <title>Genomic Encyclopedia of Type Strains, Phase III (KMG-III): the genomes of soil and plant-associated and newly described type strains.</title>
        <authorList>
            <person name="Whitman W."/>
        </authorList>
    </citation>
    <scope>NUCLEOTIDE SEQUENCE [LARGE SCALE GENOMIC DNA]</scope>
    <source>
        <strain evidence="2 3">CGMCC 1.12259</strain>
    </source>
</reference>
<keyword evidence="1" id="KW-1133">Transmembrane helix</keyword>
<gene>
    <name evidence="2" type="ORF">B0H99_10312</name>
</gene>
<dbReference type="EMBL" id="PYAT01000003">
    <property type="protein sequence ID" value="PSL40880.1"/>
    <property type="molecule type" value="Genomic_DNA"/>
</dbReference>
<feature type="transmembrane region" description="Helical" evidence="1">
    <location>
        <begin position="32"/>
        <end position="50"/>
    </location>
</feature>
<keyword evidence="3" id="KW-1185">Reference proteome</keyword>